<protein>
    <submittedName>
        <fullName evidence="3">Hypothetical_protein</fullName>
    </submittedName>
</protein>
<keyword evidence="1" id="KW-0732">Signal</keyword>
<reference evidence="2" key="1">
    <citation type="submission" date="2023-06" db="EMBL/GenBank/DDBJ databases">
        <authorList>
            <person name="Kurt Z."/>
        </authorList>
    </citation>
    <scope>NUCLEOTIDE SEQUENCE</scope>
</reference>
<dbReference type="EMBL" id="CAXDID020000327">
    <property type="protein sequence ID" value="CAL6077425.1"/>
    <property type="molecule type" value="Genomic_DNA"/>
</dbReference>
<comment type="caution">
    <text evidence="2">The sequence shown here is derived from an EMBL/GenBank/DDBJ whole genome shotgun (WGS) entry which is preliminary data.</text>
</comment>
<dbReference type="AlphaFoldDB" id="A0AA86P0G8"/>
<dbReference type="EMBL" id="CATOUU010000418">
    <property type="protein sequence ID" value="CAI9928788.1"/>
    <property type="molecule type" value="Genomic_DNA"/>
</dbReference>
<evidence type="ECO:0000313" key="3">
    <source>
        <dbReference type="EMBL" id="CAL6077425.1"/>
    </source>
</evidence>
<name>A0AA86P0G8_9EUKA</name>
<organism evidence="2">
    <name type="scientific">Hexamita inflata</name>
    <dbReference type="NCBI Taxonomy" id="28002"/>
    <lineage>
        <taxon>Eukaryota</taxon>
        <taxon>Metamonada</taxon>
        <taxon>Diplomonadida</taxon>
        <taxon>Hexamitidae</taxon>
        <taxon>Hexamitinae</taxon>
        <taxon>Hexamita</taxon>
    </lineage>
</organism>
<keyword evidence="4" id="KW-1185">Reference proteome</keyword>
<reference evidence="3 4" key="2">
    <citation type="submission" date="2024-07" db="EMBL/GenBank/DDBJ databases">
        <authorList>
            <person name="Akdeniz Z."/>
        </authorList>
    </citation>
    <scope>NUCLEOTIDE SEQUENCE [LARGE SCALE GENOMIC DNA]</scope>
</reference>
<evidence type="ECO:0000313" key="4">
    <source>
        <dbReference type="Proteomes" id="UP001642409"/>
    </source>
</evidence>
<feature type="chain" id="PRO_5041665232" evidence="1">
    <location>
        <begin position="22"/>
        <end position="182"/>
    </location>
</feature>
<evidence type="ECO:0000256" key="1">
    <source>
        <dbReference type="SAM" id="SignalP"/>
    </source>
</evidence>
<accession>A0AA86P0G8</accession>
<proteinExistence type="predicted"/>
<dbReference type="Proteomes" id="UP001642409">
    <property type="component" value="Unassembled WGS sequence"/>
</dbReference>
<feature type="signal peptide" evidence="1">
    <location>
        <begin position="1"/>
        <end position="21"/>
    </location>
</feature>
<sequence>MCIPILLLIIILVHKFQVSKSQFDFYYSEDQKMLSYLSNESKTRNPRRIRNNINYLQSVNSELFYNTDFVESSSRLQSITGLIFQNDLSKYQFLQNRATHEYIYEYLLKQTEAKEQPNMFSFQILVTSQQYSVIMNGILRSKSWILNKFIRLIGSLQVIYNSSHDVNVLKECNSRHTSRLPS</sequence>
<evidence type="ECO:0000313" key="2">
    <source>
        <dbReference type="EMBL" id="CAI9928788.1"/>
    </source>
</evidence>
<gene>
    <name evidence="2" type="ORF">HINF_LOCUS16433</name>
    <name evidence="3" type="ORF">HINF_LOCUS58310</name>
</gene>